<dbReference type="CDD" id="cd05471">
    <property type="entry name" value="pepsin_like"/>
    <property type="match status" value="1"/>
</dbReference>
<dbReference type="SUPFAM" id="SSF50630">
    <property type="entry name" value="Acid proteases"/>
    <property type="match status" value="1"/>
</dbReference>
<sequence length="1760" mass="189622">MVCTPWRLAIVWQVCALAAGRTTTASQPARPPRPDGAGPPAPPSDPALSEILYAGPSTKKVLPLIPMHRDVKQQASPSPPKLPLELPHDSKLAEAHAENWANVAAGNVHHVFAGRGPSGSLGVDPATKQRHADRKAAKEGDVKLQSRGGTEVGVDVVSGVTAGRTRHEEVFPRAPRNACLALENLRHTVFVIEAFVGTPAQRFLPLLDTGSTNVWVVRADCESEGCSNSLKYDPARSSTFRSAPADKSYIRTRFVSGFVLGELGSEDFTVGGVTVHNQAFAMLRHIPDKTMNNALKAAHFNGIIGMAFENLMAVKTEPLYKRYLRALQAEPIFSFYYSPHGADSAMLLGGADERLHRGAIRMMPVVPGFYWQVALREVWIGARQVCCDGPAYAVFDTGTAFNSMPHDSFARLVEMFPSVDCAGDEALQRLGALPSIRYVFGNGTEATLRPEQYSFVSGGVCRPAYLQVNVNVLDGPSYLLGSIGFMLHYYTVFQGGENPMALETANVTAAVYHLQPTQLAVGRHRRGVGPGLRGGAADGSVQRRGVGRLPRGGRAQVLRRRFALVRGAVAPGAQQAGPVAAAVVHRRSSAALAPVPPRPLALGVPAARHLAAEGTVHVRRGVDARRPLRGLAQARGRRRAPHPGGATGLAPNVLRELRPHELGVDHVPAVLAPHLPVHVVQVEARDVPAVLVLLRARVVRQNAVVLPEAVLGTRAHQHLEAVERLAVLAVAPPDAQHDVREVVQVPRLVVDQRLRLLGVVLEVVGVLEEVEQREEDRGGGDVVARAHHAVRHAGVEAPRLVHLLPHHVALLAARGAAVLLAEALPRPRLGPPRRPQRRRVDHHRLARRLAARDALPDLLHLGARRELVHLAGPDAPDEGHVGLGGGVLDQVGAQREAAGGHRGRARRRGGDERDLLERVKGVAAPRVLRVRLVGRPARLQLVLRDVLAVVVVDVGGHRVVVAVLHHALLHQLGVELVAVALLVDGLVGLLAGVAVQRHVVDDLLQQPPRDLHADDQALARRDAVLAGREHGRYGLDQVVDFKGRVEPAAEVRVVVDEVVPQIVHNVRDHRVLELAVGLLAQLGRHRLPAQLHVLQRVHHAGGVLVDRVEVHPLGHLVLQRAHELVEQLDQHVHVRVAEVHVLQRLPVVPRPVVADGRQQLLRLLPVLPALHEAGEALLALVALLHLAVVVQQHVGLLVPDGHGHQDGGELALEVEDALGEGGAGELAPTLVGGEYLEVVAVRAVQPHQPRAVGGVEGLPEAPAEVLGLALAHRGELPAPLGHDQHLPQAAVVPELALELDLAVDAGEAVVGVQHVAQLLVLRQPRLQLGELGRRLAFRRGRLALKRERAQPLLELGQDRLVHRVELGHLLGRLEVDLLVVGVVEVLHYERVLGHELDLLLRLAVGVPHDHHHRAQLLLRVRALGALLQVGEGLLERLGGLVGHDPGGDHLAQGDVVLHLQLQEEHDADDLAEVHVVPAALHEGPAVDVADVRPVDGPQNVEAAHGLAEVLHDAVGDQLLLGRQNHRVPHLLAVVVPVHLAVQRRRLARLRVREHAAHRVDLDVRAEGRHELLVDVRAVAPHGVDVRAVPRAAVVHLPEQLLAPASGVGRVVDPVVVVVCVQRLFDEGLVDLDVVVHDVVVVLLEGGLALLHRLVVHHQSIACGSDGSRAGAAHLLEREVGRVEGDEALDHGPLRDGLVENGLRVMAGTDCRRLTSSGKMMISKSPVARRYRSIDLIGALSTLLAMAHMPRVNMRFIFSIV</sequence>
<comment type="caution">
    <text evidence="10">The sequence shown here is derived from an EMBL/GenBank/DDBJ whole genome shotgun (WGS) entry which is preliminary data.</text>
</comment>
<dbReference type="GeneID" id="94194230"/>
<dbReference type="GO" id="GO:0004190">
    <property type="term" value="F:aspartic-type endopeptidase activity"/>
    <property type="evidence" value="ECO:0007669"/>
    <property type="project" value="UniProtKB-KW"/>
</dbReference>
<dbReference type="PRINTS" id="PR00792">
    <property type="entry name" value="PEPSIN"/>
</dbReference>
<feature type="region of interest" description="Disordered" evidence="7">
    <location>
        <begin position="631"/>
        <end position="650"/>
    </location>
</feature>
<dbReference type="PANTHER" id="PTHR47966">
    <property type="entry name" value="BETA-SITE APP-CLEAVING ENZYME, ISOFORM A-RELATED"/>
    <property type="match status" value="1"/>
</dbReference>
<feature type="domain" description="Peptidase A1" evidence="9">
    <location>
        <begin position="190"/>
        <end position="503"/>
    </location>
</feature>
<feature type="compositionally biased region" description="Basic and acidic residues" evidence="7">
    <location>
        <begin position="134"/>
        <end position="144"/>
    </location>
</feature>
<evidence type="ECO:0000256" key="2">
    <source>
        <dbReference type="ARBA" id="ARBA00022670"/>
    </source>
</evidence>
<accession>A0AAV4LSE8</accession>
<dbReference type="InterPro" id="IPR033121">
    <property type="entry name" value="PEPTIDASE_A1"/>
</dbReference>
<proteinExistence type="inferred from homology"/>
<evidence type="ECO:0000256" key="8">
    <source>
        <dbReference type="SAM" id="SignalP"/>
    </source>
</evidence>
<evidence type="ECO:0000256" key="5">
    <source>
        <dbReference type="PIRSR" id="PIRSR601461-1"/>
    </source>
</evidence>
<dbReference type="Proteomes" id="UP001497744">
    <property type="component" value="Unassembled WGS sequence"/>
</dbReference>
<organism evidence="10 11">
    <name type="scientific">Babesia caballi</name>
    <dbReference type="NCBI Taxonomy" id="5871"/>
    <lineage>
        <taxon>Eukaryota</taxon>
        <taxon>Sar</taxon>
        <taxon>Alveolata</taxon>
        <taxon>Apicomplexa</taxon>
        <taxon>Aconoidasida</taxon>
        <taxon>Piroplasmida</taxon>
        <taxon>Babesiidae</taxon>
        <taxon>Babesia</taxon>
    </lineage>
</organism>
<feature type="disulfide bond" evidence="6">
    <location>
        <begin position="221"/>
        <end position="226"/>
    </location>
</feature>
<evidence type="ECO:0000313" key="10">
    <source>
        <dbReference type="EMBL" id="GIX62749.1"/>
    </source>
</evidence>
<evidence type="ECO:0000313" key="11">
    <source>
        <dbReference type="Proteomes" id="UP001497744"/>
    </source>
</evidence>
<feature type="region of interest" description="Disordered" evidence="7">
    <location>
        <begin position="119"/>
        <end position="147"/>
    </location>
</feature>
<evidence type="ECO:0000256" key="7">
    <source>
        <dbReference type="SAM" id="MobiDB-lite"/>
    </source>
</evidence>
<keyword evidence="2" id="KW-0645">Protease</keyword>
<keyword evidence="11" id="KW-1185">Reference proteome</keyword>
<dbReference type="Gene3D" id="2.40.70.10">
    <property type="entry name" value="Acid Proteases"/>
    <property type="match status" value="2"/>
</dbReference>
<gene>
    <name evidence="10" type="ORF">BcabD6B2_21840</name>
</gene>
<dbReference type="RefSeq" id="XP_067714818.1">
    <property type="nucleotide sequence ID" value="XM_067858717.1"/>
</dbReference>
<keyword evidence="3" id="KW-0064">Aspartyl protease</keyword>
<reference evidence="10 11" key="1">
    <citation type="submission" date="2021-06" db="EMBL/GenBank/DDBJ databases">
        <title>Genome sequence of Babesia caballi.</title>
        <authorList>
            <person name="Yamagishi J."/>
            <person name="Kidaka T."/>
            <person name="Ochi A."/>
        </authorList>
    </citation>
    <scope>NUCLEOTIDE SEQUENCE [LARGE SCALE GENOMIC DNA]</scope>
    <source>
        <strain evidence="10">USDA-D6B2</strain>
    </source>
</reference>
<dbReference type="Pfam" id="PF00026">
    <property type="entry name" value="Asp"/>
    <property type="match status" value="1"/>
</dbReference>
<name>A0AAV4LSE8_BABCB</name>
<dbReference type="EMBL" id="BPLF01000002">
    <property type="protein sequence ID" value="GIX62749.1"/>
    <property type="molecule type" value="Genomic_DNA"/>
</dbReference>
<evidence type="ECO:0000259" key="9">
    <source>
        <dbReference type="PROSITE" id="PS51767"/>
    </source>
</evidence>
<keyword evidence="6" id="KW-1015">Disulfide bond</keyword>
<feature type="chain" id="PRO_5043394224" evidence="8">
    <location>
        <begin position="21"/>
        <end position="1760"/>
    </location>
</feature>
<evidence type="ECO:0000256" key="3">
    <source>
        <dbReference type="ARBA" id="ARBA00022750"/>
    </source>
</evidence>
<feature type="active site" evidence="5">
    <location>
        <position position="208"/>
    </location>
</feature>
<keyword evidence="8" id="KW-0732">Signal</keyword>
<dbReference type="InterPro" id="IPR034164">
    <property type="entry name" value="Pepsin-like_dom"/>
</dbReference>
<dbReference type="InterPro" id="IPR021109">
    <property type="entry name" value="Peptidase_aspartic_dom_sf"/>
</dbReference>
<keyword evidence="4" id="KW-0378">Hydrolase</keyword>
<dbReference type="PANTHER" id="PTHR47966:SF51">
    <property type="entry name" value="BETA-SITE APP-CLEAVING ENZYME, ISOFORM A-RELATED"/>
    <property type="match status" value="1"/>
</dbReference>
<dbReference type="GO" id="GO:0006508">
    <property type="term" value="P:proteolysis"/>
    <property type="evidence" value="ECO:0007669"/>
    <property type="project" value="UniProtKB-KW"/>
</dbReference>
<evidence type="ECO:0000256" key="1">
    <source>
        <dbReference type="ARBA" id="ARBA00007447"/>
    </source>
</evidence>
<feature type="active site" evidence="5">
    <location>
        <position position="396"/>
    </location>
</feature>
<protein>
    <submittedName>
        <fullName evidence="10">Pepsinogen, putative</fullName>
    </submittedName>
</protein>
<evidence type="ECO:0000256" key="4">
    <source>
        <dbReference type="ARBA" id="ARBA00022801"/>
    </source>
</evidence>
<feature type="region of interest" description="Disordered" evidence="7">
    <location>
        <begin position="22"/>
        <end position="49"/>
    </location>
</feature>
<comment type="similarity">
    <text evidence="1">Belongs to the peptidase A1 family.</text>
</comment>
<dbReference type="InterPro" id="IPR001461">
    <property type="entry name" value="Aspartic_peptidase_A1"/>
</dbReference>
<feature type="signal peptide" evidence="8">
    <location>
        <begin position="1"/>
        <end position="20"/>
    </location>
</feature>
<dbReference type="PROSITE" id="PS51767">
    <property type="entry name" value="PEPTIDASE_A1"/>
    <property type="match status" value="1"/>
</dbReference>
<evidence type="ECO:0000256" key="6">
    <source>
        <dbReference type="PIRSR" id="PIRSR601461-2"/>
    </source>
</evidence>